<comment type="caution">
    <text evidence="1">The sequence shown here is derived from an EMBL/GenBank/DDBJ whole genome shotgun (WGS) entry which is preliminary data.</text>
</comment>
<reference evidence="1 2" key="1">
    <citation type="submission" date="2016-09" db="EMBL/GenBank/DDBJ databases">
        <title>Xenorhabdus thuongxuanensis sp. nov. and Xenorhabdus eapokensis sp. nov., isolated from Steinernema species.</title>
        <authorList>
            <person name="Kaempfer P."/>
            <person name="Tobias N.J."/>
            <person name="Phan Ke L."/>
            <person name="Bode H.B."/>
            <person name="Glaeser S.P."/>
        </authorList>
    </citation>
    <scope>NUCLEOTIDE SEQUENCE [LARGE SCALE GENOMIC DNA]</scope>
    <source>
        <strain evidence="1 2">30TX1</strain>
    </source>
</reference>
<gene>
    <name evidence="1" type="ORF">Xentx_02660</name>
</gene>
<dbReference type="AlphaFoldDB" id="A0A1Q5TX15"/>
<organism evidence="1 2">
    <name type="scientific">Xenorhabdus thuongxuanensis</name>
    <dbReference type="NCBI Taxonomy" id="1873484"/>
    <lineage>
        <taxon>Bacteria</taxon>
        <taxon>Pseudomonadati</taxon>
        <taxon>Pseudomonadota</taxon>
        <taxon>Gammaproteobacteria</taxon>
        <taxon>Enterobacterales</taxon>
        <taxon>Morganellaceae</taxon>
        <taxon>Xenorhabdus</taxon>
    </lineage>
</organism>
<keyword evidence="2" id="KW-1185">Reference proteome</keyword>
<evidence type="ECO:0000313" key="1">
    <source>
        <dbReference type="EMBL" id="OKP04733.1"/>
    </source>
</evidence>
<dbReference type="Proteomes" id="UP000186277">
    <property type="component" value="Unassembled WGS sequence"/>
</dbReference>
<evidence type="ECO:0000313" key="2">
    <source>
        <dbReference type="Proteomes" id="UP000186277"/>
    </source>
</evidence>
<protein>
    <submittedName>
        <fullName evidence="1">Uncharacterized protein</fullName>
    </submittedName>
</protein>
<dbReference type="EMBL" id="MKGR01000020">
    <property type="protein sequence ID" value="OKP04733.1"/>
    <property type="molecule type" value="Genomic_DNA"/>
</dbReference>
<proteinExistence type="predicted"/>
<accession>A0A1Q5TX15</accession>
<name>A0A1Q5TX15_9GAMM</name>
<sequence length="68" mass="8311">MITDEYHSFPLDFLTSESQFVRLFIYNIMLLLKPKRLDGYHYNHNDEYIYDPFHKITKGDFSLFFIDP</sequence>